<reference evidence="1 2" key="1">
    <citation type="submission" date="2016-01" db="EMBL/GenBank/DDBJ databases">
        <title>High potential of lignocellulose degradation of a new Verrucomicrobia species.</title>
        <authorList>
            <person name="Wang Y."/>
            <person name="Shi Y."/>
            <person name="Qiu Z."/>
            <person name="Liu S."/>
            <person name="Yang H."/>
        </authorList>
    </citation>
    <scope>NUCLEOTIDE SEQUENCE [LARGE SCALE GENOMIC DNA]</scope>
    <source>
        <strain evidence="1 2">TSB47</strain>
    </source>
</reference>
<dbReference type="EMBL" id="LRRQ01000153">
    <property type="protein sequence ID" value="OAM87915.1"/>
    <property type="molecule type" value="Genomic_DNA"/>
</dbReference>
<comment type="caution">
    <text evidence="1">The sequence shown here is derived from an EMBL/GenBank/DDBJ whole genome shotgun (WGS) entry which is preliminary data.</text>
</comment>
<dbReference type="AlphaFoldDB" id="A0A178IFJ9"/>
<gene>
    <name evidence="1" type="ORF">AW736_19815</name>
</gene>
<dbReference type="Proteomes" id="UP000078486">
    <property type="component" value="Unassembled WGS sequence"/>
</dbReference>
<dbReference type="STRING" id="1184151.AW736_19815"/>
<proteinExistence type="predicted"/>
<evidence type="ECO:0008006" key="3">
    <source>
        <dbReference type="Google" id="ProtNLM"/>
    </source>
</evidence>
<evidence type="ECO:0000313" key="1">
    <source>
        <dbReference type="EMBL" id="OAM87915.1"/>
    </source>
</evidence>
<keyword evidence="2" id="KW-1185">Reference proteome</keyword>
<evidence type="ECO:0000313" key="2">
    <source>
        <dbReference type="Proteomes" id="UP000078486"/>
    </source>
</evidence>
<accession>A0A178IFJ9</accession>
<name>A0A178IFJ9_9BACT</name>
<sequence length="131" mass="14711">MRFPRRIRPPAPACLLSFPRRTCGEPGHGHEIKAPARHVMRAHGRMNSTSTAPTTPAPAPAQTRAHPALTDINGLRLSGIFPQGREPSVRTLREWTRTRRIPHHRVGHFVYYDLAEVSAHIRTRLLVPARG</sequence>
<organism evidence="1 2">
    <name type="scientific">Termitidicoccus mucosus</name>
    <dbReference type="NCBI Taxonomy" id="1184151"/>
    <lineage>
        <taxon>Bacteria</taxon>
        <taxon>Pseudomonadati</taxon>
        <taxon>Verrucomicrobiota</taxon>
        <taxon>Opitutia</taxon>
        <taxon>Opitutales</taxon>
        <taxon>Opitutaceae</taxon>
        <taxon>Termitidicoccus</taxon>
    </lineage>
</organism>
<protein>
    <recommendedName>
        <fullName evidence="3">Helix-turn-helix domain-containing protein</fullName>
    </recommendedName>
</protein>